<keyword evidence="1" id="KW-0732">Signal</keyword>
<dbReference type="GO" id="GO:1902387">
    <property type="term" value="F:ceramide 1-phosphate binding"/>
    <property type="evidence" value="ECO:0007669"/>
    <property type="project" value="TreeGrafter"/>
</dbReference>
<evidence type="ECO:0000313" key="4">
    <source>
        <dbReference type="Proteomes" id="UP001224775"/>
    </source>
</evidence>
<feature type="signal peptide" evidence="1">
    <location>
        <begin position="1"/>
        <end position="16"/>
    </location>
</feature>
<comment type="caution">
    <text evidence="3">The sequence shown here is derived from an EMBL/GenBank/DDBJ whole genome shotgun (WGS) entry which is preliminary data.</text>
</comment>
<dbReference type="InterPro" id="IPR036497">
    <property type="entry name" value="GLTP_sf"/>
</dbReference>
<accession>A0AAD9DA25</accession>
<dbReference type="GO" id="GO:1902388">
    <property type="term" value="F:ceramide 1-phosphate transfer activity"/>
    <property type="evidence" value="ECO:0007669"/>
    <property type="project" value="TreeGrafter"/>
</dbReference>
<dbReference type="GO" id="GO:0016020">
    <property type="term" value="C:membrane"/>
    <property type="evidence" value="ECO:0007669"/>
    <property type="project" value="TreeGrafter"/>
</dbReference>
<feature type="chain" id="PRO_5042297915" evidence="1">
    <location>
        <begin position="17"/>
        <end position="406"/>
    </location>
</feature>
<name>A0AAD9DA25_9STRA</name>
<gene>
    <name evidence="3" type="ORF">QTG54_010982</name>
</gene>
<dbReference type="PANTHER" id="PTHR10219">
    <property type="entry name" value="GLYCOLIPID TRANSFER PROTEIN-RELATED"/>
    <property type="match status" value="1"/>
</dbReference>
<dbReference type="EMBL" id="JATAAI010000021">
    <property type="protein sequence ID" value="KAK1738313.1"/>
    <property type="molecule type" value="Genomic_DNA"/>
</dbReference>
<protein>
    <submittedName>
        <fullName evidence="3">Glycolipid transfer protein</fullName>
    </submittedName>
</protein>
<keyword evidence="4" id="KW-1185">Reference proteome</keyword>
<evidence type="ECO:0000313" key="3">
    <source>
        <dbReference type="EMBL" id="KAK1738313.1"/>
    </source>
</evidence>
<dbReference type="Proteomes" id="UP001224775">
    <property type="component" value="Unassembled WGS sequence"/>
</dbReference>
<organism evidence="3 4">
    <name type="scientific">Skeletonema marinoi</name>
    <dbReference type="NCBI Taxonomy" id="267567"/>
    <lineage>
        <taxon>Eukaryota</taxon>
        <taxon>Sar</taxon>
        <taxon>Stramenopiles</taxon>
        <taxon>Ochrophyta</taxon>
        <taxon>Bacillariophyta</taxon>
        <taxon>Coscinodiscophyceae</taxon>
        <taxon>Thalassiosirophycidae</taxon>
        <taxon>Thalassiosirales</taxon>
        <taxon>Skeletonemataceae</taxon>
        <taxon>Skeletonema</taxon>
        <taxon>Skeletonema marinoi-dohrnii complex</taxon>
    </lineage>
</organism>
<feature type="domain" description="Glycolipid transfer protein" evidence="2">
    <location>
        <begin position="213"/>
        <end position="358"/>
    </location>
</feature>
<dbReference type="Gene3D" id="1.10.3520.10">
    <property type="entry name" value="Glycolipid transfer protein"/>
    <property type="match status" value="1"/>
</dbReference>
<proteinExistence type="predicted"/>
<evidence type="ECO:0000259" key="2">
    <source>
        <dbReference type="Pfam" id="PF08718"/>
    </source>
</evidence>
<dbReference type="AlphaFoldDB" id="A0AAD9DA25"/>
<dbReference type="PANTHER" id="PTHR10219:SF43">
    <property type="entry name" value="GLYCOLIPID TRANSFER PROTEIN DOMAIN-CONTAINING PROTEIN"/>
    <property type="match status" value="1"/>
</dbReference>
<evidence type="ECO:0000256" key="1">
    <source>
        <dbReference type="SAM" id="SignalP"/>
    </source>
</evidence>
<reference evidence="3" key="1">
    <citation type="submission" date="2023-06" db="EMBL/GenBank/DDBJ databases">
        <title>Survivors Of The Sea: Transcriptome response of Skeletonema marinoi to long-term dormancy.</title>
        <authorList>
            <person name="Pinder M.I.M."/>
            <person name="Kourtchenko O."/>
            <person name="Robertson E.K."/>
            <person name="Larsson T."/>
            <person name="Maumus F."/>
            <person name="Osuna-Cruz C.M."/>
            <person name="Vancaester E."/>
            <person name="Stenow R."/>
            <person name="Vandepoele K."/>
            <person name="Ploug H."/>
            <person name="Bruchert V."/>
            <person name="Godhe A."/>
            <person name="Topel M."/>
        </authorList>
    </citation>
    <scope>NUCLEOTIDE SEQUENCE</scope>
    <source>
        <strain evidence="3">R05AC</strain>
    </source>
</reference>
<dbReference type="SUPFAM" id="SSF110004">
    <property type="entry name" value="Glycolipid transfer protein, GLTP"/>
    <property type="match status" value="1"/>
</dbReference>
<dbReference type="InterPro" id="IPR014830">
    <property type="entry name" value="Glycolipid_transfer_prot_dom"/>
</dbReference>
<dbReference type="GO" id="GO:0005829">
    <property type="term" value="C:cytosol"/>
    <property type="evidence" value="ECO:0007669"/>
    <property type="project" value="TreeGrafter"/>
</dbReference>
<dbReference type="Pfam" id="PF08718">
    <property type="entry name" value="GLTP"/>
    <property type="match status" value="1"/>
</dbReference>
<sequence>MAGRVLLILLSPLSAALVMGVKDNFVIKIEVHSSTPHIQLLNQQLDCVGNNDIIEKEIVHNRGLRHVHRRLIEEHLQQAMDHVHGSSAAYAPFFAFPMDIIIPSDDDTDNVDHKRQSKQSLQQRNDIMDNERFRQHSGYERALKIQKIILSSDITIVTTTMPYANSISFLYGTKWQTNSPALPSIAPRKCQLKCTKLDDVCTTFSACLKGDEVDTAQLIEACKAHLVFMKSGGNSLRLVAKDLESNLQKAEKPFQKSPKQGKTLSSLLEREREAGIHKGSKLKEQSAAMGLLWIRRSLAFQLELYASLIDQDGPHPRDAAYEAYIKHLSPFHGWTLRKLFPASLSQIPDRQALIAQFGEVTLDELNEEYDSEVVTKLRSLVKALGPLLSTWERDFVRLDLEDIRRV</sequence>